<dbReference type="EMBL" id="MFEL01000008">
    <property type="protein sequence ID" value="OGE81494.1"/>
    <property type="molecule type" value="Genomic_DNA"/>
</dbReference>
<name>A0A1F5NVA5_9BACT</name>
<gene>
    <name evidence="1" type="ORF">A2720_03060</name>
</gene>
<dbReference type="Proteomes" id="UP000178892">
    <property type="component" value="Unassembled WGS sequence"/>
</dbReference>
<protein>
    <submittedName>
        <fullName evidence="1">Uncharacterized protein</fullName>
    </submittedName>
</protein>
<proteinExistence type="predicted"/>
<reference evidence="1 2" key="1">
    <citation type="journal article" date="2016" name="Nat. Commun.">
        <title>Thousands of microbial genomes shed light on interconnected biogeochemical processes in an aquifer system.</title>
        <authorList>
            <person name="Anantharaman K."/>
            <person name="Brown C.T."/>
            <person name="Hug L.A."/>
            <person name="Sharon I."/>
            <person name="Castelle C.J."/>
            <person name="Probst A.J."/>
            <person name="Thomas B.C."/>
            <person name="Singh A."/>
            <person name="Wilkins M.J."/>
            <person name="Karaoz U."/>
            <person name="Brodie E.L."/>
            <person name="Williams K.H."/>
            <person name="Hubbard S.S."/>
            <person name="Banfield J.F."/>
        </authorList>
    </citation>
    <scope>NUCLEOTIDE SEQUENCE [LARGE SCALE GENOMIC DNA]</scope>
</reference>
<sequence>MEEAWKASEQLAIALDLAALGQLIPEKGLIVLEQYKEVYDPGQTARARVVGKCPLTNQPIVLLTRRI</sequence>
<evidence type="ECO:0000313" key="1">
    <source>
        <dbReference type="EMBL" id="OGE81494.1"/>
    </source>
</evidence>
<evidence type="ECO:0000313" key="2">
    <source>
        <dbReference type="Proteomes" id="UP000178892"/>
    </source>
</evidence>
<accession>A0A1F5NVA5</accession>
<dbReference type="AlphaFoldDB" id="A0A1F5NVA5"/>
<organism evidence="1 2">
    <name type="scientific">Candidatus Doudnabacteria bacterium RIFCSPHIGHO2_01_FULL_46_24</name>
    <dbReference type="NCBI Taxonomy" id="1817825"/>
    <lineage>
        <taxon>Bacteria</taxon>
        <taxon>Candidatus Doudnaibacteriota</taxon>
    </lineage>
</organism>
<comment type="caution">
    <text evidence="1">The sequence shown here is derived from an EMBL/GenBank/DDBJ whole genome shotgun (WGS) entry which is preliminary data.</text>
</comment>